<dbReference type="InterPro" id="IPR050340">
    <property type="entry name" value="Cytosolic_Fe-S_CAF"/>
</dbReference>
<name>A0A7I4Y9R7_HAECO</name>
<keyword evidence="2" id="KW-0004">4Fe-4S</keyword>
<dbReference type="InterPro" id="IPR004108">
    <property type="entry name" value="Fe_hydrogenase_lsu_C"/>
</dbReference>
<dbReference type="FunFam" id="3.30.70.20:FF:000042">
    <property type="entry name" value="Cytosolic Fe-S cluster assembly factor NAR1"/>
    <property type="match status" value="1"/>
</dbReference>
<dbReference type="GO" id="GO:0051539">
    <property type="term" value="F:4 iron, 4 sulfur cluster binding"/>
    <property type="evidence" value="ECO:0007669"/>
    <property type="project" value="UniProtKB-KW"/>
</dbReference>
<dbReference type="PANTHER" id="PTHR11615">
    <property type="entry name" value="NITRATE, FORMATE, IRON DEHYDROGENASE"/>
    <property type="match status" value="1"/>
</dbReference>
<dbReference type="WBParaSite" id="HCON_00070980-00001">
    <property type="protein sequence ID" value="HCON_00070980-00001"/>
    <property type="gene ID" value="HCON_00070980"/>
</dbReference>
<dbReference type="Pfam" id="PF02906">
    <property type="entry name" value="Fe_hyd_lg_C"/>
    <property type="match status" value="1"/>
</dbReference>
<keyword evidence="8" id="KW-1185">Reference proteome</keyword>
<keyword evidence="5" id="KW-0411">Iron-sulfur</keyword>
<evidence type="ECO:0000313" key="9">
    <source>
        <dbReference type="WBParaSite" id="HCON_00070980-00001"/>
    </source>
</evidence>
<evidence type="ECO:0000256" key="1">
    <source>
        <dbReference type="ARBA" id="ARBA00006596"/>
    </source>
</evidence>
<keyword evidence="3" id="KW-0479">Metal-binding</keyword>
<dbReference type="AlphaFoldDB" id="A0A7I4Y9R7"/>
<organism evidence="8 9">
    <name type="scientific">Haemonchus contortus</name>
    <name type="common">Barber pole worm</name>
    <dbReference type="NCBI Taxonomy" id="6289"/>
    <lineage>
        <taxon>Eukaryota</taxon>
        <taxon>Metazoa</taxon>
        <taxon>Ecdysozoa</taxon>
        <taxon>Nematoda</taxon>
        <taxon>Chromadorea</taxon>
        <taxon>Rhabditida</taxon>
        <taxon>Rhabditina</taxon>
        <taxon>Rhabditomorpha</taxon>
        <taxon>Strongyloidea</taxon>
        <taxon>Trichostrongylidae</taxon>
        <taxon>Haemonchus</taxon>
    </lineage>
</organism>
<dbReference type="OrthoDB" id="10253113at2759"/>
<sequence>MDEGFSGTVRISNISDFIAPSANCIIPLETRVVEEPLVAVRKKQPPKSEGKKGAVKISLNDCLACSGCITSAETVLVEEQSLTRLLEGMSSKQLSVITVCPQSVCSIAVKRQIPVSQAAQLIASYFFSKGAHYVVDSTFGRFLCLEEAYHEFQSRSTRPLLVSSCPGFVCYAEKSHEAFLLPFISKVRSPQAVTGALVKDYLSRSLNVPVESIYHAAVMPCFDKKLEASRPDFHVPGTTDVRETDCVISTVEVDSLLDDVSDITQSNAEGWLGDFSRGVLYGNPGGTSGGFAEMLVRRYVSEHGGQIKEERLAKNLDVLSVHRNDSVILRAARVYGFRNIQNLVRKMKNNKNFYDYVEVQACPNGCGNGGAQIRGETTEEREQILSNVEKSFATIQEDATPETQRITREWNELNPGWRKLLYTDYHSVTGNIAQKLQW</sequence>
<evidence type="ECO:0000256" key="6">
    <source>
        <dbReference type="ARBA" id="ARBA00025700"/>
    </source>
</evidence>
<proteinExistence type="inferred from homology"/>
<evidence type="ECO:0000256" key="4">
    <source>
        <dbReference type="ARBA" id="ARBA00023004"/>
    </source>
</evidence>
<evidence type="ECO:0000259" key="7">
    <source>
        <dbReference type="Pfam" id="PF02906"/>
    </source>
</evidence>
<dbReference type="OMA" id="INIPHLC"/>
<reference evidence="9" key="1">
    <citation type="submission" date="2020-12" db="UniProtKB">
        <authorList>
            <consortium name="WormBaseParasite"/>
        </authorList>
    </citation>
    <scope>IDENTIFICATION</scope>
    <source>
        <strain evidence="9">MHco3</strain>
    </source>
</reference>
<evidence type="ECO:0000256" key="5">
    <source>
        <dbReference type="ARBA" id="ARBA00023014"/>
    </source>
</evidence>
<accession>A0A7I4Y9R7</accession>
<evidence type="ECO:0000256" key="2">
    <source>
        <dbReference type="ARBA" id="ARBA00022485"/>
    </source>
</evidence>
<dbReference type="InterPro" id="IPR009016">
    <property type="entry name" value="Fe_hydrogenase"/>
</dbReference>
<dbReference type="SUPFAM" id="SSF53920">
    <property type="entry name" value="Fe-only hydrogenase"/>
    <property type="match status" value="1"/>
</dbReference>
<evidence type="ECO:0000313" key="8">
    <source>
        <dbReference type="Proteomes" id="UP000025227"/>
    </source>
</evidence>
<keyword evidence="4" id="KW-0408">Iron</keyword>
<dbReference type="Gene3D" id="3.40.950.10">
    <property type="entry name" value="Fe-only Hydrogenase (Larger Subunit), Chain L, domain 3"/>
    <property type="match status" value="1"/>
</dbReference>
<dbReference type="Gene3D" id="3.40.50.1780">
    <property type="match status" value="1"/>
</dbReference>
<evidence type="ECO:0000256" key="3">
    <source>
        <dbReference type="ARBA" id="ARBA00022723"/>
    </source>
</evidence>
<dbReference type="GO" id="GO:0046872">
    <property type="term" value="F:metal ion binding"/>
    <property type="evidence" value="ECO:0007669"/>
    <property type="project" value="UniProtKB-KW"/>
</dbReference>
<comment type="similarity">
    <text evidence="1">Belongs to the NARF family.</text>
</comment>
<protein>
    <submittedName>
        <fullName evidence="9">Fe_hyd_lg_C domain-containing protein</fullName>
    </submittedName>
</protein>
<comment type="function">
    <text evidence="6">Component of the cytosolic iron-sulfur (Fe/S) protein assembly machinery. Required for maturation of extramitochondrial Fe/S proteins.</text>
</comment>
<feature type="domain" description="Iron hydrogenase large subunit C-terminal" evidence="7">
    <location>
        <begin position="96"/>
        <end position="370"/>
    </location>
</feature>
<dbReference type="Proteomes" id="UP000025227">
    <property type="component" value="Unplaced"/>
</dbReference>